<proteinExistence type="predicted"/>
<protein>
    <submittedName>
        <fullName evidence="1">Uncharacterized protein</fullName>
    </submittedName>
</protein>
<keyword evidence="2" id="KW-1185">Reference proteome</keyword>
<dbReference type="RefSeq" id="YP_009999788.1">
    <property type="nucleotide sequence ID" value="NC_053008.1"/>
</dbReference>
<reference evidence="1 2" key="1">
    <citation type="submission" date="2020-06" db="EMBL/GenBank/DDBJ databases">
        <title>Complete Genome Sequence of Salmonella phage SAP012.</title>
        <authorList>
            <person name="Shahin K."/>
            <person name="Soleimani-Delfan A."/>
            <person name="Barazandeh M."/>
            <person name="Komijani Majid."/>
            <person name="Bao H."/>
            <person name="Zhang L."/>
            <person name="Wang R."/>
        </authorList>
    </citation>
    <scope>NUCLEOTIDE SEQUENCE [LARGE SCALE GENOMIC DNA]</scope>
</reference>
<evidence type="ECO:0000313" key="1">
    <source>
        <dbReference type="EMBL" id="BCG45231.1"/>
    </source>
</evidence>
<name>A0A6J4EH50_9CAUD</name>
<dbReference type="EMBL" id="LC553736">
    <property type="protein sequence ID" value="BCG45231.1"/>
    <property type="molecule type" value="Genomic_DNA"/>
</dbReference>
<dbReference type="KEGG" id="vg:62682420"/>
<accession>A0A6J4EH50</accession>
<evidence type="ECO:0000313" key="2">
    <source>
        <dbReference type="Proteomes" id="UP000505247"/>
    </source>
</evidence>
<organism evidence="1 2">
    <name type="scientific">Salmonella phage SAP012</name>
    <dbReference type="NCBI Taxonomy" id="2742114"/>
    <lineage>
        <taxon>Viruses</taxon>
        <taxon>Duplodnaviria</taxon>
        <taxon>Heunggongvirae</taxon>
        <taxon>Uroviricota</taxon>
        <taxon>Caudoviricetes</taxon>
        <taxon>Casjensviridae</taxon>
        <taxon>Zhonglingvirus</taxon>
        <taxon>Zhonglingvirus SAP012</taxon>
    </lineage>
</organism>
<dbReference type="GeneID" id="62682420"/>
<sequence length="117" mass="13073">MRAKEGLKPTRLWAEFSHEIAGSEYFFKVTSRLKGKGNGDSPLVLTECSTGYRVCDVPFTVIAATRVSEQENDYVAAGKQALITVLSRNVDFGKSVEKALRDIQIAEQNEWDDDIPF</sequence>
<dbReference type="Proteomes" id="UP000505247">
    <property type="component" value="Segment"/>
</dbReference>